<proteinExistence type="predicted"/>
<accession>A5E7A4</accession>
<dbReference type="HOGENOM" id="CLU_076947_0_0_1"/>
<dbReference type="GO" id="GO:0006302">
    <property type="term" value="P:double-strand break repair"/>
    <property type="evidence" value="ECO:0007669"/>
    <property type="project" value="InterPro"/>
</dbReference>
<sequence length="244" mass="29030">MQLHLPIKWHSTSIKTKNSTKYIYGFWSDPKQCQCSLFLTNFETVWAYELDKQTLTQKAKDLGVDELSPSTLSELLQSMENNVVAECLSFTYNEALDVFIASMEIELHWTLELKKLNLQNTISFFTKLNYQHSNNSDFLMFQVKQLKTLIEAKDSYNRFLVMNFKQSHGNEQIKRYWLNHKEDVDAIKQYEDLEWESYILKAYRERKKNMDKSEEQLCNIAIDIVISPNWDWLTSCRCNLRMEN</sequence>
<dbReference type="GO" id="GO:0005634">
    <property type="term" value="C:nucleus"/>
    <property type="evidence" value="ECO:0007669"/>
    <property type="project" value="InterPro"/>
</dbReference>
<keyword evidence="3" id="KW-1185">Reference proteome</keyword>
<dbReference type="KEGG" id="lel:PVL30_005033"/>
<dbReference type="EMBL" id="CH981533">
    <property type="protein sequence ID" value="EDK47312.1"/>
    <property type="molecule type" value="Genomic_DNA"/>
</dbReference>
<dbReference type="Pfam" id="PF09302">
    <property type="entry name" value="XLF"/>
    <property type="match status" value="1"/>
</dbReference>
<dbReference type="InParanoid" id="A5E7A4"/>
<name>A5E7A4_LODEL</name>
<dbReference type="OMA" id="TNFKQSH"/>
<organism evidence="2 3">
    <name type="scientific">Lodderomyces elongisporus (strain ATCC 11503 / CBS 2605 / JCM 1781 / NBRC 1676 / NRRL YB-4239)</name>
    <name type="common">Yeast</name>
    <name type="synonym">Saccharomyces elongisporus</name>
    <dbReference type="NCBI Taxonomy" id="379508"/>
    <lineage>
        <taxon>Eukaryota</taxon>
        <taxon>Fungi</taxon>
        <taxon>Dikarya</taxon>
        <taxon>Ascomycota</taxon>
        <taxon>Saccharomycotina</taxon>
        <taxon>Pichiomycetes</taxon>
        <taxon>Debaryomycetaceae</taxon>
        <taxon>Candida/Lodderomyces clade</taxon>
        <taxon>Lodderomyces</taxon>
    </lineage>
</organism>
<protein>
    <recommendedName>
        <fullName evidence="1">XLF-like N-terminal domain-containing protein</fullName>
    </recommendedName>
</protein>
<evidence type="ECO:0000259" key="1">
    <source>
        <dbReference type="Pfam" id="PF09302"/>
    </source>
</evidence>
<dbReference type="GeneID" id="5230407"/>
<dbReference type="OrthoDB" id="4025958at2759"/>
<reference evidence="2 3" key="1">
    <citation type="journal article" date="2009" name="Nature">
        <title>Evolution of pathogenicity and sexual reproduction in eight Candida genomes.</title>
        <authorList>
            <person name="Butler G."/>
            <person name="Rasmussen M.D."/>
            <person name="Lin M.F."/>
            <person name="Santos M.A."/>
            <person name="Sakthikumar S."/>
            <person name="Munro C.A."/>
            <person name="Rheinbay E."/>
            <person name="Grabherr M."/>
            <person name="Forche A."/>
            <person name="Reedy J.L."/>
            <person name="Agrafioti I."/>
            <person name="Arnaud M.B."/>
            <person name="Bates S."/>
            <person name="Brown A.J."/>
            <person name="Brunke S."/>
            <person name="Costanzo M.C."/>
            <person name="Fitzpatrick D.A."/>
            <person name="de Groot P.W."/>
            <person name="Harris D."/>
            <person name="Hoyer L.L."/>
            <person name="Hube B."/>
            <person name="Klis F.M."/>
            <person name="Kodira C."/>
            <person name="Lennard N."/>
            <person name="Logue M.E."/>
            <person name="Martin R."/>
            <person name="Neiman A.M."/>
            <person name="Nikolaou E."/>
            <person name="Quail M.A."/>
            <person name="Quinn J."/>
            <person name="Santos M.C."/>
            <person name="Schmitzberger F.F."/>
            <person name="Sherlock G."/>
            <person name="Shah P."/>
            <person name="Silverstein K.A."/>
            <person name="Skrzypek M.S."/>
            <person name="Soll D."/>
            <person name="Staggs R."/>
            <person name="Stansfield I."/>
            <person name="Stumpf M.P."/>
            <person name="Sudbery P.E."/>
            <person name="Srikantha T."/>
            <person name="Zeng Q."/>
            <person name="Berman J."/>
            <person name="Berriman M."/>
            <person name="Heitman J."/>
            <person name="Gow N.A."/>
            <person name="Lorenz M.C."/>
            <person name="Birren B.W."/>
            <person name="Kellis M."/>
            <person name="Cuomo C.A."/>
        </authorList>
    </citation>
    <scope>NUCLEOTIDE SEQUENCE [LARGE SCALE GENOMIC DNA]</scope>
    <source>
        <strain evidence="3">ATCC 11503 / BCRC 21390 / CBS 2605 / JCM 1781 / NBRC 1676 / NRRL YB-4239</strain>
    </source>
</reference>
<evidence type="ECO:0000313" key="3">
    <source>
        <dbReference type="Proteomes" id="UP000001996"/>
    </source>
</evidence>
<dbReference type="STRING" id="379508.A5E7A4"/>
<dbReference type="InterPro" id="IPR015381">
    <property type="entry name" value="XLF-like_N"/>
</dbReference>
<evidence type="ECO:0000313" key="2">
    <source>
        <dbReference type="EMBL" id="EDK47312.1"/>
    </source>
</evidence>
<gene>
    <name evidence="2" type="ORF">LELG_05493</name>
</gene>
<dbReference type="AlphaFoldDB" id="A5E7A4"/>
<dbReference type="Proteomes" id="UP000001996">
    <property type="component" value="Unassembled WGS sequence"/>
</dbReference>
<feature type="domain" description="XLF-like N-terminal" evidence="1">
    <location>
        <begin position="8"/>
        <end position="115"/>
    </location>
</feature>
<dbReference type="VEuPathDB" id="FungiDB:LELG_05493"/>